<keyword evidence="2" id="KW-1185">Reference proteome</keyword>
<dbReference type="Proteomes" id="UP000472263">
    <property type="component" value="Chromosome 3"/>
</dbReference>
<reference evidence="1" key="3">
    <citation type="submission" date="2025-09" db="UniProtKB">
        <authorList>
            <consortium name="Ensembl"/>
        </authorList>
    </citation>
    <scope>IDENTIFICATION</scope>
</reference>
<dbReference type="Ensembl" id="ENSMMDT00005032369.1">
    <property type="protein sequence ID" value="ENSMMDP00005031653.1"/>
    <property type="gene ID" value="ENSMMDG00005014943.1"/>
</dbReference>
<dbReference type="InParanoid" id="A0A667YZ43"/>
<evidence type="ECO:0008006" key="3">
    <source>
        <dbReference type="Google" id="ProtNLM"/>
    </source>
</evidence>
<dbReference type="PANTHER" id="PTHR33198:SF20">
    <property type="entry name" value="RETROTRANSPOSON GAG DOMAIN-CONTAINING PROTEIN"/>
    <property type="match status" value="1"/>
</dbReference>
<protein>
    <recommendedName>
        <fullName evidence="3">Retrotransposon gag domain-containing protein</fullName>
    </recommendedName>
</protein>
<sequence>MEGFPFSPLPSFLTLPGEPPVPWPRWYESFQTFVTACGLDGAETSDARLRAALIHSLGSEGQRIFRTLGPAAKYADCVALLAKHFAPPQSVIARRIAFRQRRQRQGESVHHYVTDLRCLASLCKFDTLEQEMIRDQLAEHTTNPKLREKLLMSPDDTTLTAAIEMAFQLESAAQLTSQLAALDPPPSHSTPLADAEELYGYGHTKIGMVGTATFS</sequence>
<name>A0A667YZ43_9TELE</name>
<proteinExistence type="predicted"/>
<organism evidence="1 2">
    <name type="scientific">Myripristis murdjan</name>
    <name type="common">pinecone soldierfish</name>
    <dbReference type="NCBI Taxonomy" id="586833"/>
    <lineage>
        <taxon>Eukaryota</taxon>
        <taxon>Metazoa</taxon>
        <taxon>Chordata</taxon>
        <taxon>Craniata</taxon>
        <taxon>Vertebrata</taxon>
        <taxon>Euteleostomi</taxon>
        <taxon>Actinopterygii</taxon>
        <taxon>Neopterygii</taxon>
        <taxon>Teleostei</taxon>
        <taxon>Neoteleostei</taxon>
        <taxon>Acanthomorphata</taxon>
        <taxon>Holocentriformes</taxon>
        <taxon>Holocentridae</taxon>
        <taxon>Myripristis</taxon>
    </lineage>
</organism>
<dbReference type="GeneTree" id="ENSGT00990000204584"/>
<reference evidence="1" key="1">
    <citation type="submission" date="2019-06" db="EMBL/GenBank/DDBJ databases">
        <authorList>
            <consortium name="Wellcome Sanger Institute Data Sharing"/>
        </authorList>
    </citation>
    <scope>NUCLEOTIDE SEQUENCE [LARGE SCALE GENOMIC DNA]</scope>
</reference>
<reference evidence="1" key="2">
    <citation type="submission" date="2025-08" db="UniProtKB">
        <authorList>
            <consortium name="Ensembl"/>
        </authorList>
    </citation>
    <scope>IDENTIFICATION</scope>
</reference>
<evidence type="ECO:0000313" key="2">
    <source>
        <dbReference type="Proteomes" id="UP000472263"/>
    </source>
</evidence>
<dbReference type="AlphaFoldDB" id="A0A667YZ43"/>
<accession>A0A667YZ43</accession>
<evidence type="ECO:0000313" key="1">
    <source>
        <dbReference type="Ensembl" id="ENSMMDP00005031653.1"/>
    </source>
</evidence>
<dbReference type="PANTHER" id="PTHR33198">
    <property type="entry name" value="ANK_REP_REGION DOMAIN-CONTAINING PROTEIN-RELATED"/>
    <property type="match status" value="1"/>
</dbReference>